<proteinExistence type="predicted"/>
<dbReference type="EMBL" id="AP023081">
    <property type="protein sequence ID" value="BCD88109.1"/>
    <property type="molecule type" value="Genomic_DNA"/>
</dbReference>
<dbReference type="PANTHER" id="PTHR34822">
    <property type="entry name" value="GRPB DOMAIN PROTEIN (AFU_ORTHOLOGUE AFUA_1G01530)"/>
    <property type="match status" value="1"/>
</dbReference>
<dbReference type="InterPro" id="IPR043519">
    <property type="entry name" value="NT_sf"/>
</dbReference>
<evidence type="ECO:0008006" key="3">
    <source>
        <dbReference type="Google" id="ProtNLM"/>
    </source>
</evidence>
<dbReference type="Gene3D" id="3.30.460.10">
    <property type="entry name" value="Beta Polymerase, domain 2"/>
    <property type="match status" value="1"/>
</dbReference>
<accession>A0ABM7LEP4</accession>
<protein>
    <recommendedName>
        <fullName evidence="3">GrpB family protein</fullName>
    </recommendedName>
</protein>
<dbReference type="Proteomes" id="UP001064896">
    <property type="component" value="Chromosome"/>
</dbReference>
<keyword evidence="2" id="KW-1185">Reference proteome</keyword>
<evidence type="ECO:0000313" key="2">
    <source>
        <dbReference type="Proteomes" id="UP001064896"/>
    </source>
</evidence>
<dbReference type="Pfam" id="PF04229">
    <property type="entry name" value="GrpB"/>
    <property type="match status" value="1"/>
</dbReference>
<organism evidence="1 2">
    <name type="scientific">Pseudomonas solani</name>
    <dbReference type="NCBI Taxonomy" id="2731552"/>
    <lineage>
        <taxon>Bacteria</taxon>
        <taxon>Pseudomonadati</taxon>
        <taxon>Pseudomonadota</taxon>
        <taxon>Gammaproteobacteria</taxon>
        <taxon>Pseudomonadales</taxon>
        <taxon>Pseudomonadaceae</taxon>
        <taxon>Pseudomonas</taxon>
    </lineage>
</organism>
<gene>
    <name evidence="1" type="ORF">PSm6_45160</name>
</gene>
<dbReference type="SUPFAM" id="SSF81301">
    <property type="entry name" value="Nucleotidyltransferase"/>
    <property type="match status" value="1"/>
</dbReference>
<name>A0ABM7LEP4_9PSED</name>
<dbReference type="PANTHER" id="PTHR34822:SF1">
    <property type="entry name" value="GRPB FAMILY PROTEIN"/>
    <property type="match status" value="1"/>
</dbReference>
<dbReference type="InterPro" id="IPR007344">
    <property type="entry name" value="GrpB/CoaE"/>
</dbReference>
<evidence type="ECO:0000313" key="1">
    <source>
        <dbReference type="EMBL" id="BCD88109.1"/>
    </source>
</evidence>
<sequence>MALTSRITPYDSEWPMRFVTAREQVETAFTADLIAIHHVGSTAVLGLHAKPEIDLLVVVAAHRGEPERNAMMAGFGYVRGSDLSPGHHFYRRDVDGVRTHKVHVCLRGHEQIDRMLRFRDLLRSDPLIRQRYQELKLELEALNTGGIGEYLAGKAPSSTRSWPHQARLLQGPITHPAPEGEAGVEQLHTVETGLAQQGLILLGREQRQTFADGRNRILGLGGGNPGCRGEGRVAPQPARTFCKRLRNAVMGDHQRRTGLQAQQQLPERAQALRLRQEVQRKQAGGAIEGLQRSRFDITLVQRHPSIEIPQGLAGQGEHFRRGVHPEETPAGLRLGEYLQLQATAGAEHQHPPLRGHLFGQQQGRHPLQGMEPGHLANRPFRVTGDGLWIGKRLHRGLRDQWLSKISD</sequence>
<reference evidence="1" key="1">
    <citation type="submission" date="2020-05" db="EMBL/GenBank/DDBJ databases">
        <title>Complete genome sequence of Pseudomonas sp. Sm006.</title>
        <authorList>
            <person name="Takeuchi K."/>
            <person name="Someya N."/>
        </authorList>
    </citation>
    <scope>NUCLEOTIDE SEQUENCE</scope>
    <source>
        <strain evidence="1">Sm006</strain>
    </source>
</reference>